<dbReference type="OrthoDB" id="8947436at2759"/>
<dbReference type="InterPro" id="IPR041577">
    <property type="entry name" value="RT_RNaseH_2"/>
</dbReference>
<protein>
    <submittedName>
        <fullName evidence="2">Unnamed protein product</fullName>
    </submittedName>
</protein>
<dbReference type="PANTHER" id="PTHR33064">
    <property type="entry name" value="POL PROTEIN"/>
    <property type="match status" value="1"/>
</dbReference>
<dbReference type="Gene3D" id="3.30.70.270">
    <property type="match status" value="1"/>
</dbReference>
<evidence type="ECO:0000313" key="2">
    <source>
        <dbReference type="EMBL" id="GMF44237.1"/>
    </source>
</evidence>
<dbReference type="Pfam" id="PF17919">
    <property type="entry name" value="RT_RNaseH_2"/>
    <property type="match status" value="1"/>
</dbReference>
<name>A0A9W7CVZ4_9STRA</name>
<proteinExistence type="predicted"/>
<dbReference type="SUPFAM" id="SSF56672">
    <property type="entry name" value="DNA/RNA polymerases"/>
    <property type="match status" value="1"/>
</dbReference>
<evidence type="ECO:0000313" key="3">
    <source>
        <dbReference type="Proteomes" id="UP001165121"/>
    </source>
</evidence>
<dbReference type="EMBL" id="BSXT01001654">
    <property type="protein sequence ID" value="GMF44237.1"/>
    <property type="molecule type" value="Genomic_DNA"/>
</dbReference>
<evidence type="ECO:0000259" key="1">
    <source>
        <dbReference type="Pfam" id="PF17919"/>
    </source>
</evidence>
<comment type="caution">
    <text evidence="2">The sequence shown here is derived from an EMBL/GenBank/DDBJ whole genome shotgun (WGS) entry which is preliminary data.</text>
</comment>
<feature type="domain" description="Reverse transcriptase/retrotransposon-derived protein RNase H-like" evidence="1">
    <location>
        <begin position="71"/>
        <end position="122"/>
    </location>
</feature>
<dbReference type="PANTHER" id="PTHR33064:SF37">
    <property type="entry name" value="RIBONUCLEASE H"/>
    <property type="match status" value="1"/>
</dbReference>
<dbReference type="InterPro" id="IPR043128">
    <property type="entry name" value="Rev_trsase/Diguanyl_cyclase"/>
</dbReference>
<sequence>MRVQGLVEIPDPTNADHLQQLMCAIKWMRQYIPQYATLATPLLVIVDAAAKKAGSRKSQQLSKVSPSEVGWSREHVDAFGVVREALVKMVPLAHPDPAQAVCLFCDAPQDSWGAICTQVAEQDLGKPSKSSFLLHS</sequence>
<keyword evidence="3" id="KW-1185">Reference proteome</keyword>
<reference evidence="2" key="1">
    <citation type="submission" date="2023-04" db="EMBL/GenBank/DDBJ databases">
        <title>Phytophthora fragariaefolia NBRC 109709.</title>
        <authorList>
            <person name="Ichikawa N."/>
            <person name="Sato H."/>
            <person name="Tonouchi N."/>
        </authorList>
    </citation>
    <scope>NUCLEOTIDE SEQUENCE</scope>
    <source>
        <strain evidence="2">NBRC 109709</strain>
    </source>
</reference>
<dbReference type="Proteomes" id="UP001165121">
    <property type="component" value="Unassembled WGS sequence"/>
</dbReference>
<gene>
    <name evidence="2" type="ORF">Pfra01_001530700</name>
</gene>
<dbReference type="AlphaFoldDB" id="A0A9W7CVZ4"/>
<dbReference type="InterPro" id="IPR051320">
    <property type="entry name" value="Viral_Replic_Matur_Polypro"/>
</dbReference>
<accession>A0A9W7CVZ4</accession>
<dbReference type="InterPro" id="IPR043502">
    <property type="entry name" value="DNA/RNA_pol_sf"/>
</dbReference>
<organism evidence="2 3">
    <name type="scientific">Phytophthora fragariaefolia</name>
    <dbReference type="NCBI Taxonomy" id="1490495"/>
    <lineage>
        <taxon>Eukaryota</taxon>
        <taxon>Sar</taxon>
        <taxon>Stramenopiles</taxon>
        <taxon>Oomycota</taxon>
        <taxon>Peronosporomycetes</taxon>
        <taxon>Peronosporales</taxon>
        <taxon>Peronosporaceae</taxon>
        <taxon>Phytophthora</taxon>
    </lineage>
</organism>